<reference evidence="1 2" key="1">
    <citation type="submission" date="2019-12" db="EMBL/GenBank/DDBJ databases">
        <title>Novel species isolated from a subtropical stream in China.</title>
        <authorList>
            <person name="Lu H."/>
        </authorList>
    </citation>
    <scope>NUCLEOTIDE SEQUENCE [LARGE SCALE GENOMIC DNA]</scope>
    <source>
        <strain evidence="1 2">CY13W</strain>
    </source>
</reference>
<sequence length="384" mass="42980">MSLRISELNAELAAAQTPKSQQSQAIDGKFISISELLKRTQHTPGMTMQQAANCLLSWGLRMDGAPEIKVNSKTRGIVSADDTQQQCAIRRIEYAYYRGFLESDGDGAASTDYELFGFDRDEFSRFLADRIGDSLDLFCPLKSMGQHQPAPATIDGVPFDVSSSGARREVSPDGVVGWWDGTMDADFWFNEPVIRPKEAALLLCQLNPHDDVSRPEEHQNWETGPDEYKKLLRAFEGIQEITKEFRNLEQWISLAQSRGLKYHSWIGDYVAAVAALKPEQMGIEPAQRCASLTVDKATSHRLRTREDSPLSAEIAEAKKRALDGEKATSVWAELVKMAEGKYGAMVGFSSDGIQYRGKKYRDEQVPDVLTERAFRARMSRAKAR</sequence>
<keyword evidence="2" id="KW-1185">Reference proteome</keyword>
<dbReference type="EMBL" id="WWCM01000003">
    <property type="protein sequence ID" value="MYM39171.1"/>
    <property type="molecule type" value="Genomic_DNA"/>
</dbReference>
<gene>
    <name evidence="1" type="ORF">GTP27_07475</name>
</gene>
<dbReference type="Proteomes" id="UP000478090">
    <property type="component" value="Unassembled WGS sequence"/>
</dbReference>
<evidence type="ECO:0000313" key="2">
    <source>
        <dbReference type="Proteomes" id="UP000478090"/>
    </source>
</evidence>
<organism evidence="1 2">
    <name type="scientific">Duganella qianjiadongensis</name>
    <dbReference type="NCBI Taxonomy" id="2692176"/>
    <lineage>
        <taxon>Bacteria</taxon>
        <taxon>Pseudomonadati</taxon>
        <taxon>Pseudomonadota</taxon>
        <taxon>Betaproteobacteria</taxon>
        <taxon>Burkholderiales</taxon>
        <taxon>Oxalobacteraceae</taxon>
        <taxon>Telluria group</taxon>
        <taxon>Duganella</taxon>
    </lineage>
</organism>
<evidence type="ECO:0000313" key="1">
    <source>
        <dbReference type="EMBL" id="MYM39171.1"/>
    </source>
</evidence>
<comment type="caution">
    <text evidence="1">The sequence shown here is derived from an EMBL/GenBank/DDBJ whole genome shotgun (WGS) entry which is preliminary data.</text>
</comment>
<dbReference type="RefSeq" id="WP_161038536.1">
    <property type="nucleotide sequence ID" value="NZ_WWCM01000003.1"/>
</dbReference>
<name>A0ABW9VHS7_9BURK</name>
<proteinExistence type="predicted"/>
<protein>
    <submittedName>
        <fullName evidence="1">Uncharacterized protein</fullName>
    </submittedName>
</protein>
<accession>A0ABW9VHS7</accession>